<dbReference type="AlphaFoldDB" id="A0A846S1D5"/>
<protein>
    <submittedName>
        <fullName evidence="1">Outer membrane murein-binding lipoprotein Lpp</fullName>
    </submittedName>
</protein>
<evidence type="ECO:0000313" key="2">
    <source>
        <dbReference type="Proteomes" id="UP000576792"/>
    </source>
</evidence>
<organism evidence="1 2">
    <name type="scientific">Brevibacterium marinum</name>
    <dbReference type="NCBI Taxonomy" id="418643"/>
    <lineage>
        <taxon>Bacteria</taxon>
        <taxon>Bacillati</taxon>
        <taxon>Actinomycetota</taxon>
        <taxon>Actinomycetes</taxon>
        <taxon>Micrococcales</taxon>
        <taxon>Brevibacteriaceae</taxon>
        <taxon>Brevibacterium</taxon>
    </lineage>
</organism>
<dbReference type="RefSeq" id="WP_167951003.1">
    <property type="nucleotide sequence ID" value="NZ_BAAAPQ010000006.1"/>
</dbReference>
<sequence length="73" mass="7994">MTTVLEQQAEHITTLSAKIEQLENEIDYTATMIASDSADNNVGAGFESNVARYKVIRDSLKAAGQAYWDVLDA</sequence>
<dbReference type="EMBL" id="JAATJN010000001">
    <property type="protein sequence ID" value="NJC57290.1"/>
    <property type="molecule type" value="Genomic_DNA"/>
</dbReference>
<gene>
    <name evidence="1" type="ORF">BKA07_002325</name>
</gene>
<name>A0A846S1D5_9MICO</name>
<evidence type="ECO:0000313" key="1">
    <source>
        <dbReference type="EMBL" id="NJC57290.1"/>
    </source>
</evidence>
<proteinExistence type="predicted"/>
<keyword evidence="1" id="KW-0449">Lipoprotein</keyword>
<reference evidence="1 2" key="1">
    <citation type="submission" date="2020-03" db="EMBL/GenBank/DDBJ databases">
        <title>Sequencing the genomes of 1000 actinobacteria strains.</title>
        <authorList>
            <person name="Klenk H.-P."/>
        </authorList>
    </citation>
    <scope>NUCLEOTIDE SEQUENCE [LARGE SCALE GENOMIC DNA]</scope>
    <source>
        <strain evidence="1 2">DSM 18964</strain>
    </source>
</reference>
<comment type="caution">
    <text evidence="1">The sequence shown here is derived from an EMBL/GenBank/DDBJ whole genome shotgun (WGS) entry which is preliminary data.</text>
</comment>
<dbReference type="Proteomes" id="UP000576792">
    <property type="component" value="Unassembled WGS sequence"/>
</dbReference>
<accession>A0A846S1D5</accession>
<keyword evidence="2" id="KW-1185">Reference proteome</keyword>